<dbReference type="EMBL" id="HACG01049392">
    <property type="protein sequence ID" value="CEK96257.1"/>
    <property type="molecule type" value="Transcribed_RNA"/>
</dbReference>
<gene>
    <name evidence="3" type="primary">ORF211173</name>
    <name evidence="2" type="synonym">ORF211145</name>
    <name evidence="4" type="synonym">ORF211192</name>
</gene>
<accession>A0A0B7BV45</accession>
<dbReference type="EMBL" id="HACG01049379">
    <property type="protein sequence ID" value="CEK96244.1"/>
    <property type="molecule type" value="Transcribed_RNA"/>
</dbReference>
<evidence type="ECO:0000313" key="3">
    <source>
        <dbReference type="EMBL" id="CEK96251.1"/>
    </source>
</evidence>
<dbReference type="Gene3D" id="3.30.420.10">
    <property type="entry name" value="Ribonuclease H-like superfamily/Ribonuclease H"/>
    <property type="match status" value="1"/>
</dbReference>
<dbReference type="EMBL" id="HACG01049386">
    <property type="protein sequence ID" value="CEK96251.1"/>
    <property type="molecule type" value="Transcribed_RNA"/>
</dbReference>
<dbReference type="Pfam" id="PF00075">
    <property type="entry name" value="RNase_H"/>
    <property type="match status" value="1"/>
</dbReference>
<dbReference type="PROSITE" id="PS50879">
    <property type="entry name" value="RNASE_H_1"/>
    <property type="match status" value="1"/>
</dbReference>
<protein>
    <recommendedName>
        <fullName evidence="1">RNase H type-1 domain-containing protein</fullName>
    </recommendedName>
</protein>
<dbReference type="SUPFAM" id="SSF53098">
    <property type="entry name" value="Ribonuclease H-like"/>
    <property type="match status" value="1"/>
</dbReference>
<organism evidence="3">
    <name type="scientific">Arion vulgaris</name>
    <dbReference type="NCBI Taxonomy" id="1028688"/>
    <lineage>
        <taxon>Eukaryota</taxon>
        <taxon>Metazoa</taxon>
        <taxon>Spiralia</taxon>
        <taxon>Lophotrochozoa</taxon>
        <taxon>Mollusca</taxon>
        <taxon>Gastropoda</taxon>
        <taxon>Heterobranchia</taxon>
        <taxon>Euthyneura</taxon>
        <taxon>Panpulmonata</taxon>
        <taxon>Eupulmonata</taxon>
        <taxon>Stylommatophora</taxon>
        <taxon>Helicina</taxon>
        <taxon>Arionoidea</taxon>
        <taxon>Arionidae</taxon>
        <taxon>Arion</taxon>
    </lineage>
</organism>
<proteinExistence type="predicted"/>
<dbReference type="GO" id="GO:0004523">
    <property type="term" value="F:RNA-DNA hybrid ribonuclease activity"/>
    <property type="evidence" value="ECO:0007669"/>
    <property type="project" value="InterPro"/>
</dbReference>
<dbReference type="InterPro" id="IPR002156">
    <property type="entry name" value="RNaseH_domain"/>
</dbReference>
<evidence type="ECO:0000313" key="4">
    <source>
        <dbReference type="EMBL" id="CEK96257.1"/>
    </source>
</evidence>
<dbReference type="InterPro" id="IPR036397">
    <property type="entry name" value="RNaseH_sf"/>
</dbReference>
<evidence type="ECO:0000313" key="2">
    <source>
        <dbReference type="EMBL" id="CEK96244.1"/>
    </source>
</evidence>
<name>A0A0B7BV45_9EUPU</name>
<evidence type="ECO:0000259" key="1">
    <source>
        <dbReference type="PROSITE" id="PS50879"/>
    </source>
</evidence>
<dbReference type="CDD" id="cd09276">
    <property type="entry name" value="Rnase_HI_RT_non_LTR"/>
    <property type="match status" value="1"/>
</dbReference>
<dbReference type="InterPro" id="IPR012337">
    <property type="entry name" value="RNaseH-like_sf"/>
</dbReference>
<feature type="domain" description="RNase H type-1" evidence="1">
    <location>
        <begin position="1"/>
        <end position="80"/>
    </location>
</feature>
<sequence length="212" mass="23805">MAAQHMNKLQAPAGKMVFLTDSLSAIQALEAKSTDSTVQKLQRELAQLSEKAEIHLQWIPSHCGIAGNESADVLAKEGSAKEQIYQPLSFQEVKTLIQRKSAVDWKTNTGYDYGKDSLKDLSRTDQVIIFRLRTGHCRLNKHLYRLGISQTALCQCQQAEQTPEHILQDCPLLGELRSNMWPHPVDLKTKLWGNLTDLKLTAQFVVHSKLSA</sequence>
<dbReference type="AlphaFoldDB" id="A0A0B7BV45"/>
<reference evidence="3" key="1">
    <citation type="submission" date="2014-12" db="EMBL/GenBank/DDBJ databases">
        <title>Insight into the proteome of Arion vulgaris.</title>
        <authorList>
            <person name="Aradska J."/>
            <person name="Bulat T."/>
            <person name="Smidak R."/>
            <person name="Sarate P."/>
            <person name="Gangsoo J."/>
            <person name="Sialana F."/>
            <person name="Bilban M."/>
            <person name="Lubec G."/>
        </authorList>
    </citation>
    <scope>NUCLEOTIDE SEQUENCE</scope>
    <source>
        <tissue evidence="3">Skin</tissue>
    </source>
</reference>
<dbReference type="GO" id="GO:0003676">
    <property type="term" value="F:nucleic acid binding"/>
    <property type="evidence" value="ECO:0007669"/>
    <property type="project" value="InterPro"/>
</dbReference>